<dbReference type="PROSITE" id="PS51419">
    <property type="entry name" value="RAB"/>
    <property type="match status" value="1"/>
</dbReference>
<feature type="binding site" evidence="5">
    <location>
        <position position="45"/>
    </location>
    <ligand>
        <name>Mg(2+)</name>
        <dbReference type="ChEBI" id="CHEBI:18420"/>
    </ligand>
</feature>
<keyword evidence="2 4" id="KW-0547">Nucleotide-binding</keyword>
<evidence type="ECO:0000313" key="8">
    <source>
        <dbReference type="Proteomes" id="UP000035682"/>
    </source>
</evidence>
<dbReference type="STRING" id="34506.A0A090LRH4"/>
<dbReference type="SMART" id="SM00178">
    <property type="entry name" value="SAR"/>
    <property type="match status" value="1"/>
</dbReference>
<evidence type="ECO:0000313" key="9">
    <source>
        <dbReference type="WBParaSite" id="SRAE_X000008300.1"/>
    </source>
</evidence>
<dbReference type="GO" id="GO:0030010">
    <property type="term" value="P:establishment of cell polarity"/>
    <property type="evidence" value="ECO:0007669"/>
    <property type="project" value="UniProtKB-ARBA"/>
</dbReference>
<dbReference type="EMBL" id="LN609530">
    <property type="protein sequence ID" value="CEF70752.1"/>
    <property type="molecule type" value="Genomic_DNA"/>
</dbReference>
<dbReference type="PANTHER" id="PTHR11711">
    <property type="entry name" value="ADP RIBOSYLATION FACTOR-RELATED"/>
    <property type="match status" value="1"/>
</dbReference>
<dbReference type="PRINTS" id="PR00328">
    <property type="entry name" value="SAR1GTPBP"/>
</dbReference>
<keyword evidence="3 4" id="KW-0342">GTP-binding</keyword>
<evidence type="ECO:0000256" key="3">
    <source>
        <dbReference type="ARBA" id="ARBA00023134"/>
    </source>
</evidence>
<reference evidence="7 8" key="1">
    <citation type="submission" date="2014-09" db="EMBL/GenBank/DDBJ databases">
        <authorList>
            <person name="Martin A.A."/>
        </authorList>
    </citation>
    <scope>NUCLEOTIDE SEQUENCE</scope>
    <source>
        <strain evidence="8">ED321</strain>
        <strain evidence="7">ED321 Heterogonic</strain>
    </source>
</reference>
<evidence type="ECO:0000256" key="5">
    <source>
        <dbReference type="PIRSR" id="PIRSR606689-2"/>
    </source>
</evidence>
<dbReference type="CTD" id="36383130"/>
<dbReference type="GeneID" id="36383130"/>
<dbReference type="InterPro" id="IPR027417">
    <property type="entry name" value="P-loop_NTPase"/>
</dbReference>
<dbReference type="WormBase" id="SRAE_X000008300">
    <property type="protein sequence ID" value="SRP08383"/>
    <property type="gene ID" value="WBGene00265637"/>
</dbReference>
<name>A0A090LRH4_STRRB</name>
<keyword evidence="5" id="KW-0460">Magnesium</keyword>
<dbReference type="InterPro" id="IPR024156">
    <property type="entry name" value="Small_GTPase_ARF"/>
</dbReference>
<dbReference type="NCBIfam" id="TIGR00231">
    <property type="entry name" value="small_GTP"/>
    <property type="match status" value="1"/>
</dbReference>
<protein>
    <submittedName>
        <fullName evidence="7 9">ADP ribosylation factor-like 4</fullName>
    </submittedName>
</protein>
<organism evidence="7">
    <name type="scientific">Strongyloides ratti</name>
    <name type="common">Parasitic roundworm</name>
    <dbReference type="NCBI Taxonomy" id="34506"/>
    <lineage>
        <taxon>Eukaryota</taxon>
        <taxon>Metazoa</taxon>
        <taxon>Ecdysozoa</taxon>
        <taxon>Nematoda</taxon>
        <taxon>Chromadorea</taxon>
        <taxon>Rhabditida</taxon>
        <taxon>Tylenchina</taxon>
        <taxon>Panagrolaimomorpha</taxon>
        <taxon>Strongyloidoidea</taxon>
        <taxon>Strongyloididae</taxon>
        <taxon>Strongyloides</taxon>
    </lineage>
</organism>
<dbReference type="SMART" id="SM00177">
    <property type="entry name" value="ARF"/>
    <property type="match status" value="1"/>
</dbReference>
<feature type="binding site" evidence="4">
    <location>
        <begin position="129"/>
        <end position="132"/>
    </location>
    <ligand>
        <name>GTP</name>
        <dbReference type="ChEBI" id="CHEBI:37565"/>
    </ligand>
</feature>
<feature type="binding site" evidence="4">
    <location>
        <position position="72"/>
    </location>
    <ligand>
        <name>GTP</name>
        <dbReference type="ChEBI" id="CHEBI:37565"/>
    </ligand>
</feature>
<proteinExistence type="inferred from homology"/>
<accession>A0A090LRH4</accession>
<sequence>MGSAISLHIFKSSDHRIVILGLDNAGKTTVLYRVKLHEIVLTQPTIGFNCEKYKVMGGFAKGHNFTLWDVGGHQRLRPLWRTYMKAASALIYVIDTSNKNRFEEAKDELETLLISYELPIYVPILLLANKQDLPGSMEVSQLKKKLDIYFGERIVECIGCCGVTGEGLENIFEMLLYIINLSKQKFQHLIKNGITKQK</sequence>
<comment type="similarity">
    <text evidence="1 6">Belongs to the small GTPase superfamily. Arf family.</text>
</comment>
<feature type="binding site" evidence="5">
    <location>
        <position position="28"/>
    </location>
    <ligand>
        <name>Mg(2+)</name>
        <dbReference type="ChEBI" id="CHEBI:18420"/>
    </ligand>
</feature>
<dbReference type="WBParaSite" id="SRAE_X000008300.1">
    <property type="protein sequence ID" value="SRAE_X000008300.1"/>
    <property type="gene ID" value="WBGene00265637"/>
</dbReference>
<dbReference type="GO" id="GO:0005525">
    <property type="term" value="F:GTP binding"/>
    <property type="evidence" value="ECO:0007669"/>
    <property type="project" value="UniProtKB-KW"/>
</dbReference>
<evidence type="ECO:0000256" key="2">
    <source>
        <dbReference type="ARBA" id="ARBA00022741"/>
    </source>
</evidence>
<dbReference type="Pfam" id="PF00025">
    <property type="entry name" value="Arf"/>
    <property type="match status" value="1"/>
</dbReference>
<dbReference type="AlphaFoldDB" id="A0A090LRH4"/>
<dbReference type="SUPFAM" id="SSF52540">
    <property type="entry name" value="P-loop containing nucleoside triphosphate hydrolases"/>
    <property type="match status" value="1"/>
</dbReference>
<dbReference type="GO" id="GO:0003924">
    <property type="term" value="F:GTPase activity"/>
    <property type="evidence" value="ECO:0007669"/>
    <property type="project" value="InterPro"/>
</dbReference>
<dbReference type="OMA" id="QSFHIVM"/>
<keyword evidence="8" id="KW-1185">Reference proteome</keyword>
<dbReference type="Gene3D" id="3.40.50.300">
    <property type="entry name" value="P-loop containing nucleotide triphosphate hydrolases"/>
    <property type="match status" value="1"/>
</dbReference>
<dbReference type="FunFam" id="3.40.50.300:FF:000412">
    <property type="entry name" value="ADP-ribosylation factor 1"/>
    <property type="match status" value="1"/>
</dbReference>
<evidence type="ECO:0000313" key="7">
    <source>
        <dbReference type="EMBL" id="CEF70752.1"/>
    </source>
</evidence>
<dbReference type="SMART" id="SM00175">
    <property type="entry name" value="RAB"/>
    <property type="match status" value="1"/>
</dbReference>
<reference evidence="9" key="2">
    <citation type="submission" date="2020-12" db="UniProtKB">
        <authorList>
            <consortium name="WormBaseParasite"/>
        </authorList>
    </citation>
    <scope>IDENTIFICATION</scope>
</reference>
<dbReference type="CDD" id="cd00878">
    <property type="entry name" value="Arf_Arl"/>
    <property type="match status" value="1"/>
</dbReference>
<evidence type="ECO:0000313" key="10">
    <source>
        <dbReference type="WormBase" id="SRAE_X000008300"/>
    </source>
</evidence>
<dbReference type="PROSITE" id="PS51417">
    <property type="entry name" value="ARF"/>
    <property type="match status" value="1"/>
</dbReference>
<evidence type="ECO:0000256" key="1">
    <source>
        <dbReference type="ARBA" id="ARBA00010290"/>
    </source>
</evidence>
<dbReference type="GO" id="GO:0046872">
    <property type="term" value="F:metal ion binding"/>
    <property type="evidence" value="ECO:0007669"/>
    <property type="project" value="UniProtKB-KW"/>
</dbReference>
<gene>
    <name evidence="7 9 10" type="ORF">SRAE_X000008300</name>
</gene>
<dbReference type="InterPro" id="IPR005225">
    <property type="entry name" value="Small_GTP-bd"/>
</dbReference>
<evidence type="ECO:0000256" key="6">
    <source>
        <dbReference type="RuleBase" id="RU003925"/>
    </source>
</evidence>
<dbReference type="OrthoDB" id="2011769at2759"/>
<keyword evidence="5" id="KW-0479">Metal-binding</keyword>
<feature type="binding site" evidence="4">
    <location>
        <begin position="21"/>
        <end position="28"/>
    </location>
    <ligand>
        <name>GTP</name>
        <dbReference type="ChEBI" id="CHEBI:37565"/>
    </ligand>
</feature>
<dbReference type="RefSeq" id="XP_024509948.1">
    <property type="nucleotide sequence ID" value="XM_024644383.1"/>
</dbReference>
<dbReference type="InterPro" id="IPR006689">
    <property type="entry name" value="Small_GTPase_ARF/SAR"/>
</dbReference>
<dbReference type="Proteomes" id="UP000035682">
    <property type="component" value="Unplaced"/>
</dbReference>
<evidence type="ECO:0000256" key="4">
    <source>
        <dbReference type="PIRSR" id="PIRSR606689-1"/>
    </source>
</evidence>